<evidence type="ECO:0000313" key="3">
    <source>
        <dbReference type="Proteomes" id="UP000548978"/>
    </source>
</evidence>
<dbReference type="Gene3D" id="3.40.630.30">
    <property type="match status" value="1"/>
</dbReference>
<comment type="caution">
    <text evidence="2">The sequence shown here is derived from an EMBL/GenBank/DDBJ whole genome shotgun (WGS) entry which is preliminary data.</text>
</comment>
<dbReference type="RefSeq" id="WP_123285862.1">
    <property type="nucleotide sequence ID" value="NZ_JACIJB010000011.1"/>
</dbReference>
<dbReference type="OrthoDB" id="4700839at2"/>
<dbReference type="Proteomes" id="UP000548978">
    <property type="component" value="Unassembled WGS sequence"/>
</dbReference>
<dbReference type="InterPro" id="IPR038740">
    <property type="entry name" value="BioF2-like_GNAT_dom"/>
</dbReference>
<gene>
    <name evidence="2" type="ORF">FHS65_002285</name>
</gene>
<evidence type="ECO:0000313" key="2">
    <source>
        <dbReference type="EMBL" id="MBB5661522.1"/>
    </source>
</evidence>
<proteinExistence type="predicted"/>
<dbReference type="InterPro" id="IPR016181">
    <property type="entry name" value="Acyl_CoA_acyltransferase"/>
</dbReference>
<dbReference type="SUPFAM" id="SSF55729">
    <property type="entry name" value="Acyl-CoA N-acyltransferases (Nat)"/>
    <property type="match status" value="1"/>
</dbReference>
<name>A0A7W9E7M5_9CAUL</name>
<dbReference type="GO" id="GO:0016740">
    <property type="term" value="F:transferase activity"/>
    <property type="evidence" value="ECO:0007669"/>
    <property type="project" value="UniProtKB-KW"/>
</dbReference>
<sequence>MAMALKVEMLGVERLSADHWTLWEQMRLANPALSSPYFRPEFTRIAAGVTPGARVAVLHRGEDVVGFFPHQTRGGAIQPLAAPMNDYHGIISHPETAPTLTHVADLLDGNRLNVSGWVGPGGAGRVREAVMAVLPDAGFEPWYAERRTTQGKYFKDKERARRSLETELGPVRVELGLRDPELLTQVIDLKRDQYRRSSLHDVFACGWTVRLLEALMQAKGDFGASIAGLWAGDRLCALEYSLHADSHYHFWFPAYVPGLARCSPGVLLSLETMRQGSEQGYRVFDFGFGGEHYKKYFCNASQSLREAVIQKPGLQASLGGAAAATLETLVGPVRSEALRTSLRRRWSAIEACEVDGLARMRGVAVAARAALRKTPDILTASA</sequence>
<protein>
    <submittedName>
        <fullName evidence="2">CelD/BcsL family acetyltransferase involved in cellulose biosynthesis</fullName>
    </submittedName>
</protein>
<keyword evidence="3" id="KW-1185">Reference proteome</keyword>
<feature type="domain" description="BioF2-like acetyltransferase" evidence="1">
    <location>
        <begin position="154"/>
        <end position="295"/>
    </location>
</feature>
<evidence type="ECO:0000259" key="1">
    <source>
        <dbReference type="Pfam" id="PF13480"/>
    </source>
</evidence>
<dbReference type="EMBL" id="JACIJB010000011">
    <property type="protein sequence ID" value="MBB5661522.1"/>
    <property type="molecule type" value="Genomic_DNA"/>
</dbReference>
<reference evidence="2 3" key="1">
    <citation type="submission" date="2020-08" db="EMBL/GenBank/DDBJ databases">
        <title>Genomic Encyclopedia of Type Strains, Phase IV (KMG-IV): sequencing the most valuable type-strain genomes for metagenomic binning, comparative biology and taxonomic classification.</title>
        <authorList>
            <person name="Goeker M."/>
        </authorList>
    </citation>
    <scope>NUCLEOTIDE SEQUENCE [LARGE SCALE GENOMIC DNA]</scope>
    <source>
        <strain evidence="2 3">DSM 24448</strain>
    </source>
</reference>
<keyword evidence="2" id="KW-0808">Transferase</keyword>
<dbReference type="AlphaFoldDB" id="A0A7W9E7M5"/>
<accession>A0A7W9E7M5</accession>
<dbReference type="Pfam" id="PF13480">
    <property type="entry name" value="Acetyltransf_6"/>
    <property type="match status" value="1"/>
</dbReference>
<organism evidence="2 3">
    <name type="scientific">Brevundimonas halotolerans</name>
    <dbReference type="NCBI Taxonomy" id="69670"/>
    <lineage>
        <taxon>Bacteria</taxon>
        <taxon>Pseudomonadati</taxon>
        <taxon>Pseudomonadota</taxon>
        <taxon>Alphaproteobacteria</taxon>
        <taxon>Caulobacterales</taxon>
        <taxon>Caulobacteraceae</taxon>
        <taxon>Brevundimonas</taxon>
    </lineage>
</organism>